<evidence type="ECO:0000313" key="1">
    <source>
        <dbReference type="EMBL" id="ARJ44344.1"/>
    </source>
</evidence>
<keyword evidence="2" id="KW-1185">Reference proteome</keyword>
<dbReference type="STRING" id="1891675.B1H58_18455"/>
<dbReference type="InterPro" id="IPR044925">
    <property type="entry name" value="His-Me_finger_sf"/>
</dbReference>
<dbReference type="EMBL" id="CP019706">
    <property type="protein sequence ID" value="ARJ44344.1"/>
    <property type="molecule type" value="Genomic_DNA"/>
</dbReference>
<dbReference type="PANTHER" id="PTHR34319">
    <property type="entry name" value="MAJOR EXPORTED PROTEIN"/>
    <property type="match status" value="1"/>
</dbReference>
<protein>
    <submittedName>
        <fullName evidence="1">HNH endonuclease</fullName>
    </submittedName>
</protein>
<keyword evidence="1" id="KW-0378">Hydrolase</keyword>
<dbReference type="InterPro" id="IPR052947">
    <property type="entry name" value="T6SS_Hcp1_domain"/>
</dbReference>
<dbReference type="Proteomes" id="UP000192900">
    <property type="component" value="Chromosome"/>
</dbReference>
<dbReference type="SUPFAM" id="SSF54060">
    <property type="entry name" value="His-Me finger endonucleases"/>
    <property type="match status" value="1"/>
</dbReference>
<organism evidence="1 2">
    <name type="scientific">Pantoea alhagi</name>
    <dbReference type="NCBI Taxonomy" id="1891675"/>
    <lineage>
        <taxon>Bacteria</taxon>
        <taxon>Pseudomonadati</taxon>
        <taxon>Pseudomonadota</taxon>
        <taxon>Gammaproteobacteria</taxon>
        <taxon>Enterobacterales</taxon>
        <taxon>Erwiniaceae</taxon>
        <taxon>Pantoea</taxon>
    </lineage>
</organism>
<name>A0A1W6BB93_9GAMM</name>
<proteinExistence type="predicted"/>
<dbReference type="GO" id="GO:0004519">
    <property type="term" value="F:endonuclease activity"/>
    <property type="evidence" value="ECO:0007669"/>
    <property type="project" value="UniProtKB-KW"/>
</dbReference>
<keyword evidence="1" id="KW-0540">Nuclease</keyword>
<sequence length="227" mass="25628">MSKEKQPPSLGTINSKMAGRLLAAGGIYHQNPEMFAETARRLGGDAAKGFEQILNEQTAGTLVALSSVLIAGKASVTGRPAVGSLHELKHYLGKTRGEAKLLHNIEVIKMNYVRRDRAELAILRQSFQRVKPKFYKMLAEHPEAKKRFNQHELAKMAKGIRPGEQWEIHHKFPLDDSGNNDFSNLVLIRRDYEHYIFNAAQKSITRQMKSDEIKEVLWVIPVGVVYP</sequence>
<dbReference type="CDD" id="cd00085">
    <property type="entry name" value="HNHc"/>
    <property type="match status" value="1"/>
</dbReference>
<accession>A0A1W6BB93</accession>
<gene>
    <name evidence="1" type="ORF">B1H58_18455</name>
</gene>
<dbReference type="InterPro" id="IPR003615">
    <property type="entry name" value="HNH_nuc"/>
</dbReference>
<dbReference type="PANTHER" id="PTHR34319:SF7">
    <property type="entry name" value="HNH ENDONUCLEASE DOMAIN-CONTAINING PROTEIN"/>
    <property type="match status" value="1"/>
</dbReference>
<reference evidence="1 2" key="1">
    <citation type="submission" date="2017-02" db="EMBL/GenBank/DDBJ databases">
        <title>Complete genome sequence of the drought resistance-promoting endophyte Pantoea alhagi LTYR-11Z.</title>
        <authorList>
            <person name="Zhang L."/>
        </authorList>
    </citation>
    <scope>NUCLEOTIDE SEQUENCE [LARGE SCALE GENOMIC DNA]</scope>
    <source>
        <strain evidence="1 2">LTYR-11Z</strain>
    </source>
</reference>
<evidence type="ECO:0000313" key="2">
    <source>
        <dbReference type="Proteomes" id="UP000192900"/>
    </source>
</evidence>
<dbReference type="AlphaFoldDB" id="A0A1W6BB93"/>
<keyword evidence="1" id="KW-0255">Endonuclease</keyword>
<dbReference type="KEGG" id="palh:B1H58_18455"/>